<evidence type="ECO:0000256" key="2">
    <source>
        <dbReference type="ARBA" id="ARBA00022617"/>
    </source>
</evidence>
<dbReference type="InterPro" id="IPR002401">
    <property type="entry name" value="Cyt_P450_E_grp-I"/>
</dbReference>
<evidence type="ECO:0000256" key="8">
    <source>
        <dbReference type="SAM" id="Phobius"/>
    </source>
</evidence>
<evidence type="ECO:0000256" key="7">
    <source>
        <dbReference type="PIRSR" id="PIRSR602401-1"/>
    </source>
</evidence>
<comment type="cofactor">
    <cofactor evidence="7">
        <name>heme</name>
        <dbReference type="ChEBI" id="CHEBI:30413"/>
    </cofactor>
</comment>
<dbReference type="GO" id="GO:0004497">
    <property type="term" value="F:monooxygenase activity"/>
    <property type="evidence" value="ECO:0007669"/>
    <property type="project" value="UniProtKB-KW"/>
</dbReference>
<dbReference type="GO" id="GO:0020037">
    <property type="term" value="F:heme binding"/>
    <property type="evidence" value="ECO:0007669"/>
    <property type="project" value="InterPro"/>
</dbReference>
<keyword evidence="8" id="KW-0472">Membrane</keyword>
<dbReference type="GO" id="GO:0016705">
    <property type="term" value="F:oxidoreductase activity, acting on paired donors, with incorporation or reduction of molecular oxygen"/>
    <property type="evidence" value="ECO:0007669"/>
    <property type="project" value="InterPro"/>
</dbReference>
<feature type="transmembrane region" description="Helical" evidence="8">
    <location>
        <begin position="12"/>
        <end position="30"/>
    </location>
</feature>
<evidence type="ECO:0000313" key="10">
    <source>
        <dbReference type="Proteomes" id="UP000800094"/>
    </source>
</evidence>
<dbReference type="EMBL" id="ML987191">
    <property type="protein sequence ID" value="KAF2252938.1"/>
    <property type="molecule type" value="Genomic_DNA"/>
</dbReference>
<dbReference type="PANTHER" id="PTHR24291:SF50">
    <property type="entry name" value="BIFUNCTIONAL ALBAFLAVENONE MONOOXYGENASE_TERPENE SYNTHASE"/>
    <property type="match status" value="1"/>
</dbReference>
<evidence type="ECO:0000256" key="6">
    <source>
        <dbReference type="ARBA" id="ARBA00023033"/>
    </source>
</evidence>
<dbReference type="OrthoDB" id="10029320at2759"/>
<gene>
    <name evidence="9" type="ORF">BU26DRAFT_419966</name>
</gene>
<evidence type="ECO:0000313" key="9">
    <source>
        <dbReference type="EMBL" id="KAF2252938.1"/>
    </source>
</evidence>
<dbReference type="Proteomes" id="UP000800094">
    <property type="component" value="Unassembled WGS sequence"/>
</dbReference>
<name>A0A6A6IS76_9PLEO</name>
<dbReference type="Gene3D" id="1.10.630.10">
    <property type="entry name" value="Cytochrome P450"/>
    <property type="match status" value="1"/>
</dbReference>
<keyword evidence="6" id="KW-0503">Monooxygenase</keyword>
<evidence type="ECO:0000256" key="4">
    <source>
        <dbReference type="ARBA" id="ARBA00023002"/>
    </source>
</evidence>
<dbReference type="PANTHER" id="PTHR24291">
    <property type="entry name" value="CYTOCHROME P450 FAMILY 4"/>
    <property type="match status" value="1"/>
</dbReference>
<keyword evidence="5 7" id="KW-0408">Iron</keyword>
<dbReference type="PRINTS" id="PR00385">
    <property type="entry name" value="P450"/>
</dbReference>
<keyword evidence="2 7" id="KW-0349">Heme</keyword>
<dbReference type="GO" id="GO:0005506">
    <property type="term" value="F:iron ion binding"/>
    <property type="evidence" value="ECO:0007669"/>
    <property type="project" value="InterPro"/>
</dbReference>
<accession>A0A6A6IS76</accession>
<dbReference type="InterPro" id="IPR001128">
    <property type="entry name" value="Cyt_P450"/>
</dbReference>
<keyword evidence="4" id="KW-0560">Oxidoreductase</keyword>
<comment type="similarity">
    <text evidence="1">Belongs to the cytochrome P450 family.</text>
</comment>
<keyword evidence="3 7" id="KW-0479">Metal-binding</keyword>
<dbReference type="GeneID" id="54576663"/>
<dbReference type="RefSeq" id="XP_033687942.1">
    <property type="nucleotide sequence ID" value="XM_033823333.1"/>
</dbReference>
<organism evidence="9 10">
    <name type="scientific">Trematosphaeria pertusa</name>
    <dbReference type="NCBI Taxonomy" id="390896"/>
    <lineage>
        <taxon>Eukaryota</taxon>
        <taxon>Fungi</taxon>
        <taxon>Dikarya</taxon>
        <taxon>Ascomycota</taxon>
        <taxon>Pezizomycotina</taxon>
        <taxon>Dothideomycetes</taxon>
        <taxon>Pleosporomycetidae</taxon>
        <taxon>Pleosporales</taxon>
        <taxon>Massarineae</taxon>
        <taxon>Trematosphaeriaceae</taxon>
        <taxon>Trematosphaeria</taxon>
    </lineage>
</organism>
<keyword evidence="8" id="KW-0812">Transmembrane</keyword>
<sequence length="537" mass="60384">MAPPRTPPPWPTIAASAIIALLAYFAVKLIQHRRSYRDLPKPPHHFLWGHLKLMGEVMSLFPRNVHFQVAITTMAQKYRLPGLWYLDLWPMADPQLIITDPELALYVTVLKNHPKHYVEAELMDPIMGKGNIATTEGHIWKAAHNMLAPAFAASHVRNTIGGVAEEVMVFRSILEDLAHSGAIFSLEDLLKSMIFDVIGRVTFNYSLEAQKRGSPLLSHFTDICSAALIERDTWNPVKSFSARRNRLAATRKLDPLLEKIIRGRFEELQRGDADLSKRRGLSIIDLVLRERLEEAQKTGKDALDANFMAVAATHIKTLLLAATGTTTDTLCFTYMLLSAHPEVVQKLREEHDSVFTPGIEASYAMLQQDPHKLSDLHYTTNVIKEVLRFYPVGNTARAEDSTGSITYNGKQYSTRGQMICPVQHAMHMDPSIFPNASAFDPDRFSRNDAPRNAWRPFERGPRACLGQTLAMDDMKVALLLTVRDFDFACAALKPSKTQLVPWTDLDLTFGDRAFQEFILEARPRDGMPMTVKKAIGA</sequence>
<feature type="binding site" description="axial binding residue" evidence="7">
    <location>
        <position position="464"/>
    </location>
    <ligand>
        <name>heme</name>
        <dbReference type="ChEBI" id="CHEBI:30413"/>
    </ligand>
    <ligandPart>
        <name>Fe</name>
        <dbReference type="ChEBI" id="CHEBI:18248"/>
    </ligandPart>
</feature>
<dbReference type="InterPro" id="IPR036396">
    <property type="entry name" value="Cyt_P450_sf"/>
</dbReference>
<dbReference type="CDD" id="cd11051">
    <property type="entry name" value="CYP59-like"/>
    <property type="match status" value="1"/>
</dbReference>
<protein>
    <submittedName>
        <fullName evidence="9">Cytochrome P450</fullName>
    </submittedName>
</protein>
<evidence type="ECO:0000256" key="5">
    <source>
        <dbReference type="ARBA" id="ARBA00023004"/>
    </source>
</evidence>
<keyword evidence="8" id="KW-1133">Transmembrane helix</keyword>
<evidence type="ECO:0000256" key="1">
    <source>
        <dbReference type="ARBA" id="ARBA00010617"/>
    </source>
</evidence>
<evidence type="ECO:0000256" key="3">
    <source>
        <dbReference type="ARBA" id="ARBA00022723"/>
    </source>
</evidence>
<dbReference type="SUPFAM" id="SSF48264">
    <property type="entry name" value="Cytochrome P450"/>
    <property type="match status" value="1"/>
</dbReference>
<proteinExistence type="inferred from homology"/>
<dbReference type="AlphaFoldDB" id="A0A6A6IS76"/>
<keyword evidence="10" id="KW-1185">Reference proteome</keyword>
<reference evidence="9" key="1">
    <citation type="journal article" date="2020" name="Stud. Mycol.">
        <title>101 Dothideomycetes genomes: a test case for predicting lifestyles and emergence of pathogens.</title>
        <authorList>
            <person name="Haridas S."/>
            <person name="Albert R."/>
            <person name="Binder M."/>
            <person name="Bloem J."/>
            <person name="Labutti K."/>
            <person name="Salamov A."/>
            <person name="Andreopoulos B."/>
            <person name="Baker S."/>
            <person name="Barry K."/>
            <person name="Bills G."/>
            <person name="Bluhm B."/>
            <person name="Cannon C."/>
            <person name="Castanera R."/>
            <person name="Culley D."/>
            <person name="Daum C."/>
            <person name="Ezra D."/>
            <person name="Gonzalez J."/>
            <person name="Henrissat B."/>
            <person name="Kuo A."/>
            <person name="Liang C."/>
            <person name="Lipzen A."/>
            <person name="Lutzoni F."/>
            <person name="Magnuson J."/>
            <person name="Mondo S."/>
            <person name="Nolan M."/>
            <person name="Ohm R."/>
            <person name="Pangilinan J."/>
            <person name="Park H.-J."/>
            <person name="Ramirez L."/>
            <person name="Alfaro M."/>
            <person name="Sun H."/>
            <person name="Tritt A."/>
            <person name="Yoshinaga Y."/>
            <person name="Zwiers L.-H."/>
            <person name="Turgeon B."/>
            <person name="Goodwin S."/>
            <person name="Spatafora J."/>
            <person name="Crous P."/>
            <person name="Grigoriev I."/>
        </authorList>
    </citation>
    <scope>NUCLEOTIDE SEQUENCE</scope>
    <source>
        <strain evidence="9">CBS 122368</strain>
    </source>
</reference>
<dbReference type="Pfam" id="PF00067">
    <property type="entry name" value="p450"/>
    <property type="match status" value="1"/>
</dbReference>
<dbReference type="InterPro" id="IPR050196">
    <property type="entry name" value="Cytochrome_P450_Monoox"/>
</dbReference>
<dbReference type="PRINTS" id="PR00463">
    <property type="entry name" value="EP450I"/>
</dbReference>